<accession>A0A0C2XYK9</accession>
<dbReference type="AlphaFoldDB" id="A0A0C2XYK9"/>
<dbReference type="Proteomes" id="UP000054097">
    <property type="component" value="Unassembled WGS sequence"/>
</dbReference>
<name>A0A0C2XYK9_SERVB</name>
<evidence type="ECO:0000313" key="2">
    <source>
        <dbReference type="Proteomes" id="UP000054097"/>
    </source>
</evidence>
<dbReference type="EMBL" id="KN824277">
    <property type="protein sequence ID" value="KIM33942.1"/>
    <property type="molecule type" value="Genomic_DNA"/>
</dbReference>
<proteinExistence type="predicted"/>
<evidence type="ECO:0000313" key="1">
    <source>
        <dbReference type="EMBL" id="KIM33942.1"/>
    </source>
</evidence>
<reference evidence="1 2" key="1">
    <citation type="submission" date="2014-04" db="EMBL/GenBank/DDBJ databases">
        <authorList>
            <consortium name="DOE Joint Genome Institute"/>
            <person name="Kuo A."/>
            <person name="Zuccaro A."/>
            <person name="Kohler A."/>
            <person name="Nagy L.G."/>
            <person name="Floudas D."/>
            <person name="Copeland A."/>
            <person name="Barry K.W."/>
            <person name="Cichocki N."/>
            <person name="Veneault-Fourrey C."/>
            <person name="LaButti K."/>
            <person name="Lindquist E.A."/>
            <person name="Lipzen A."/>
            <person name="Lundell T."/>
            <person name="Morin E."/>
            <person name="Murat C."/>
            <person name="Sun H."/>
            <person name="Tunlid A."/>
            <person name="Henrissat B."/>
            <person name="Grigoriev I.V."/>
            <person name="Hibbett D.S."/>
            <person name="Martin F."/>
            <person name="Nordberg H.P."/>
            <person name="Cantor M.N."/>
            <person name="Hua S.X."/>
        </authorList>
    </citation>
    <scope>NUCLEOTIDE SEQUENCE [LARGE SCALE GENOMIC DNA]</scope>
    <source>
        <strain evidence="1 2">MAFF 305830</strain>
    </source>
</reference>
<organism evidence="1 2">
    <name type="scientific">Serendipita vermifera MAFF 305830</name>
    <dbReference type="NCBI Taxonomy" id="933852"/>
    <lineage>
        <taxon>Eukaryota</taxon>
        <taxon>Fungi</taxon>
        <taxon>Dikarya</taxon>
        <taxon>Basidiomycota</taxon>
        <taxon>Agaricomycotina</taxon>
        <taxon>Agaricomycetes</taxon>
        <taxon>Sebacinales</taxon>
        <taxon>Serendipitaceae</taxon>
        <taxon>Serendipita</taxon>
    </lineage>
</organism>
<dbReference type="HOGENOM" id="CLU_1590436_0_0_1"/>
<gene>
    <name evidence="1" type="ORF">M408DRAFT_18913</name>
</gene>
<sequence>MAQNISLGPFDAQTFLIPPNTSPNLATGNILSVEQFELRFDDSVIGFDHLHGDRRESNALLEHGVRWRGTVLFSNAARNRRQISRAGMELLARAAEANRATFTLDWDEGFTVIIEAAYWRHSFIRKTTSGRRQDPVIVELFVDLDPVFVDQPLRSAGNLNQRRFSIKS</sequence>
<feature type="non-terminal residue" evidence="1">
    <location>
        <position position="168"/>
    </location>
</feature>
<keyword evidence="2" id="KW-1185">Reference proteome</keyword>
<reference evidence="2" key="2">
    <citation type="submission" date="2015-01" db="EMBL/GenBank/DDBJ databases">
        <title>Evolutionary Origins and Diversification of the Mycorrhizal Mutualists.</title>
        <authorList>
            <consortium name="DOE Joint Genome Institute"/>
            <consortium name="Mycorrhizal Genomics Consortium"/>
            <person name="Kohler A."/>
            <person name="Kuo A."/>
            <person name="Nagy L.G."/>
            <person name="Floudas D."/>
            <person name="Copeland A."/>
            <person name="Barry K.W."/>
            <person name="Cichocki N."/>
            <person name="Veneault-Fourrey C."/>
            <person name="LaButti K."/>
            <person name="Lindquist E.A."/>
            <person name="Lipzen A."/>
            <person name="Lundell T."/>
            <person name="Morin E."/>
            <person name="Murat C."/>
            <person name="Riley R."/>
            <person name="Ohm R."/>
            <person name="Sun H."/>
            <person name="Tunlid A."/>
            <person name="Henrissat B."/>
            <person name="Grigoriev I.V."/>
            <person name="Hibbett D.S."/>
            <person name="Martin F."/>
        </authorList>
    </citation>
    <scope>NUCLEOTIDE SEQUENCE [LARGE SCALE GENOMIC DNA]</scope>
    <source>
        <strain evidence="2">MAFF 305830</strain>
    </source>
</reference>
<protein>
    <submittedName>
        <fullName evidence="1">Uncharacterized protein</fullName>
    </submittedName>
</protein>